<dbReference type="PANTHER" id="PTHR42760:SF133">
    <property type="entry name" value="3-OXOACYL-[ACYL-CARRIER-PROTEIN] REDUCTASE"/>
    <property type="match status" value="1"/>
</dbReference>
<dbReference type="PROSITE" id="PS00061">
    <property type="entry name" value="ADH_SHORT"/>
    <property type="match status" value="1"/>
</dbReference>
<dbReference type="PANTHER" id="PTHR42760">
    <property type="entry name" value="SHORT-CHAIN DEHYDROGENASES/REDUCTASES FAMILY MEMBER"/>
    <property type="match status" value="1"/>
</dbReference>
<reference evidence="4 5" key="1">
    <citation type="submission" date="2024-10" db="EMBL/GenBank/DDBJ databases">
        <title>The Natural Products Discovery Center: Release of the First 8490 Sequenced Strains for Exploring Actinobacteria Biosynthetic Diversity.</title>
        <authorList>
            <person name="Kalkreuter E."/>
            <person name="Kautsar S.A."/>
            <person name="Yang D."/>
            <person name="Bader C.D."/>
            <person name="Teijaro C.N."/>
            <person name="Fluegel L."/>
            <person name="Davis C.M."/>
            <person name="Simpson J.R."/>
            <person name="Lauterbach L."/>
            <person name="Steele A.D."/>
            <person name="Gui C."/>
            <person name="Meng S."/>
            <person name="Li G."/>
            <person name="Viehrig K."/>
            <person name="Ye F."/>
            <person name="Su P."/>
            <person name="Kiefer A.F."/>
            <person name="Nichols A."/>
            <person name="Cepeda A.J."/>
            <person name="Yan W."/>
            <person name="Fan B."/>
            <person name="Jiang Y."/>
            <person name="Adhikari A."/>
            <person name="Zheng C.-J."/>
            <person name="Schuster L."/>
            <person name="Cowan T.M."/>
            <person name="Smanski M.J."/>
            <person name="Chevrette M.G."/>
            <person name="De Carvalho L.P.S."/>
            <person name="Shen B."/>
        </authorList>
    </citation>
    <scope>NUCLEOTIDE SEQUENCE [LARGE SCALE GENOMIC DNA]</scope>
    <source>
        <strain evidence="4 5">NPDC004550</strain>
    </source>
</reference>
<dbReference type="InterPro" id="IPR002347">
    <property type="entry name" value="SDR_fam"/>
</dbReference>
<keyword evidence="5" id="KW-1185">Reference proteome</keyword>
<proteinExistence type="inferred from homology"/>
<evidence type="ECO:0000256" key="1">
    <source>
        <dbReference type="ARBA" id="ARBA00006484"/>
    </source>
</evidence>
<evidence type="ECO:0000256" key="2">
    <source>
        <dbReference type="ARBA" id="ARBA00023002"/>
    </source>
</evidence>
<name>A0ABW6NI87_9NOCA</name>
<evidence type="ECO:0000259" key="3">
    <source>
        <dbReference type="SMART" id="SM00822"/>
    </source>
</evidence>
<organism evidence="4 5">
    <name type="scientific">Nocardia africana</name>
    <dbReference type="NCBI Taxonomy" id="134964"/>
    <lineage>
        <taxon>Bacteria</taxon>
        <taxon>Bacillati</taxon>
        <taxon>Actinomycetota</taxon>
        <taxon>Actinomycetes</taxon>
        <taxon>Mycobacteriales</taxon>
        <taxon>Nocardiaceae</taxon>
        <taxon>Nocardia</taxon>
    </lineage>
</organism>
<evidence type="ECO:0000313" key="5">
    <source>
        <dbReference type="Proteomes" id="UP001601521"/>
    </source>
</evidence>
<sequence>MAHNRFDGRIALITGGTSGMGLATARRLRDEGARVIVTGRDTTALAAAADELGPETLAIAGDTTDLAAIDAVFDTIRDNYGRLDVLFVNAGVGFFPPTDEVTEADFDRVVGVNVKGVFFTVQKAIPLLSADAAVVINASWALHRGMPFGSLYSATKAAAHNLARTFAAELGAKGIRVNSVSPGYIDTPALRAELPETVQNAVAGDIVAGRIGSAEEVAAAVAFLASHEASYITGQDLLVDGGLVDLVPGAAKVPTNAPRYGRMEST</sequence>
<dbReference type="SMART" id="SM00822">
    <property type="entry name" value="PKS_KR"/>
    <property type="match status" value="1"/>
</dbReference>
<dbReference type="InterPro" id="IPR057326">
    <property type="entry name" value="KR_dom"/>
</dbReference>
<protein>
    <submittedName>
        <fullName evidence="4">SDR family oxidoreductase</fullName>
    </submittedName>
</protein>
<dbReference type="SUPFAM" id="SSF51735">
    <property type="entry name" value="NAD(P)-binding Rossmann-fold domains"/>
    <property type="match status" value="1"/>
</dbReference>
<dbReference type="PRINTS" id="PR00080">
    <property type="entry name" value="SDRFAMILY"/>
</dbReference>
<dbReference type="InterPro" id="IPR036291">
    <property type="entry name" value="NAD(P)-bd_dom_sf"/>
</dbReference>
<gene>
    <name evidence="4" type="ORF">ACFYTH_15895</name>
</gene>
<dbReference type="Gene3D" id="3.40.50.720">
    <property type="entry name" value="NAD(P)-binding Rossmann-like Domain"/>
    <property type="match status" value="1"/>
</dbReference>
<dbReference type="PRINTS" id="PR00081">
    <property type="entry name" value="GDHRDH"/>
</dbReference>
<feature type="domain" description="Ketoreductase" evidence="3">
    <location>
        <begin position="9"/>
        <end position="188"/>
    </location>
</feature>
<comment type="similarity">
    <text evidence="1">Belongs to the short-chain dehydrogenases/reductases (SDR) family.</text>
</comment>
<dbReference type="Pfam" id="PF13561">
    <property type="entry name" value="adh_short_C2"/>
    <property type="match status" value="1"/>
</dbReference>
<dbReference type="InterPro" id="IPR020904">
    <property type="entry name" value="Sc_DH/Rdtase_CS"/>
</dbReference>
<dbReference type="EMBL" id="JBIALX010000006">
    <property type="protein sequence ID" value="MFF0454845.1"/>
    <property type="molecule type" value="Genomic_DNA"/>
</dbReference>
<dbReference type="CDD" id="cd05233">
    <property type="entry name" value="SDR_c"/>
    <property type="match status" value="1"/>
</dbReference>
<keyword evidence="2" id="KW-0560">Oxidoreductase</keyword>
<comment type="caution">
    <text evidence="4">The sequence shown here is derived from an EMBL/GenBank/DDBJ whole genome shotgun (WGS) entry which is preliminary data.</text>
</comment>
<evidence type="ECO:0000313" key="4">
    <source>
        <dbReference type="EMBL" id="MFF0454845.1"/>
    </source>
</evidence>
<dbReference type="RefSeq" id="WP_387251720.1">
    <property type="nucleotide sequence ID" value="NZ_JBIALX010000006.1"/>
</dbReference>
<accession>A0ABW6NI87</accession>
<dbReference type="Proteomes" id="UP001601521">
    <property type="component" value="Unassembled WGS sequence"/>
</dbReference>